<dbReference type="InterPro" id="IPR003737">
    <property type="entry name" value="GlcNAc_PI_deacetylase-related"/>
</dbReference>
<keyword evidence="3" id="KW-1133">Transmembrane helix</keyword>
<dbReference type="PANTHER" id="PTHR12993">
    <property type="entry name" value="N-ACETYLGLUCOSAMINYL-PHOSPHATIDYLINOSITOL DE-N-ACETYLASE-RELATED"/>
    <property type="match status" value="1"/>
</dbReference>
<evidence type="ECO:0000313" key="4">
    <source>
        <dbReference type="Ensembl" id="ENSAMXP00000020198.2"/>
    </source>
</evidence>
<dbReference type="Gene3D" id="3.40.50.10320">
    <property type="entry name" value="LmbE-like"/>
    <property type="match status" value="1"/>
</dbReference>
<keyword evidence="5" id="KW-1185">Reference proteome</keyword>
<dbReference type="GO" id="GO:0006506">
    <property type="term" value="P:GPI anchor biosynthetic process"/>
    <property type="evidence" value="ECO:0007669"/>
    <property type="project" value="UniProtKB-UniPathway"/>
</dbReference>
<dbReference type="eggNOG" id="KOG3332">
    <property type="taxonomic scope" value="Eukaryota"/>
</dbReference>
<dbReference type="PANTHER" id="PTHR12993:SF11">
    <property type="entry name" value="N-ACETYLGLUCOSAMINYL-PHOSPHATIDYLINOSITOL DE-N-ACETYLASE"/>
    <property type="match status" value="1"/>
</dbReference>
<dbReference type="HOGENOM" id="CLU_034979_1_0_1"/>
<accession>W5LK36</accession>
<dbReference type="SUPFAM" id="SSF102588">
    <property type="entry name" value="LmbE-like"/>
    <property type="match status" value="1"/>
</dbReference>
<sequence>MVEMCVVLYLALCCFSYCISLIFIYRRARRRRGLGSLRAGSGSVRALLVTAHPDDECMFFAPAVLQLVQSGAAVRLLCLSSGNYYNQGAQRKKELLASCAVLGIPASHVTVVENKELPDDPKAEWSTALTSMLIHKHIKTHSINMVLTFDEGGVSGHTNHIAIYRAVSHLASSRRIPEGCQVLTLRTISILRKYLSILELPISWMLSSSACCVVGAEEYRIAKEAMLCHRSQLLWFRRLYILFSRYMFINTFNAVAVETKHVKIY</sequence>
<dbReference type="GO" id="GO:0000225">
    <property type="term" value="F:N-acetylglucosaminylphosphatidylinositol deacetylase activity"/>
    <property type="evidence" value="ECO:0007669"/>
    <property type="project" value="UniProtKB-EC"/>
</dbReference>
<keyword evidence="3" id="KW-0472">Membrane</keyword>
<evidence type="ECO:0000256" key="3">
    <source>
        <dbReference type="SAM" id="Phobius"/>
    </source>
</evidence>
<reference evidence="5" key="1">
    <citation type="submission" date="2013-03" db="EMBL/GenBank/DDBJ databases">
        <authorList>
            <person name="Jeffery W."/>
            <person name="Warren W."/>
            <person name="Wilson R.K."/>
        </authorList>
    </citation>
    <scope>NUCLEOTIDE SEQUENCE</scope>
    <source>
        <strain evidence="5">female</strain>
    </source>
</reference>
<dbReference type="Ensembl" id="ENSAMXT00000020198.2">
    <property type="protein sequence ID" value="ENSAMXP00000020198.2"/>
    <property type="gene ID" value="ENSAMXG00000019618.2"/>
</dbReference>
<dbReference type="GeneTree" id="ENSGT00390000018434"/>
<reference evidence="5" key="2">
    <citation type="journal article" date="2014" name="Nat. Commun.">
        <title>The cavefish genome reveals candidate genes for eye loss.</title>
        <authorList>
            <person name="McGaugh S.E."/>
            <person name="Gross J.B."/>
            <person name="Aken B."/>
            <person name="Blin M."/>
            <person name="Borowsky R."/>
            <person name="Chalopin D."/>
            <person name="Hinaux H."/>
            <person name="Jeffery W.R."/>
            <person name="Keene A."/>
            <person name="Ma L."/>
            <person name="Minx P."/>
            <person name="Murphy D."/>
            <person name="O'Quin K.E."/>
            <person name="Retaux S."/>
            <person name="Rohner N."/>
            <person name="Searle S.M."/>
            <person name="Stahl B.A."/>
            <person name="Tabin C."/>
            <person name="Volff J.N."/>
            <person name="Yoshizawa M."/>
            <person name="Warren W.C."/>
        </authorList>
    </citation>
    <scope>NUCLEOTIDE SEQUENCE [LARGE SCALE GENOMIC DNA]</scope>
    <source>
        <strain evidence="5">female</strain>
    </source>
</reference>
<dbReference type="InterPro" id="IPR024078">
    <property type="entry name" value="LmbE-like_dom_sf"/>
</dbReference>
<proteinExistence type="inferred from homology"/>
<dbReference type="Pfam" id="PF02585">
    <property type="entry name" value="PIG-L"/>
    <property type="match status" value="1"/>
</dbReference>
<dbReference type="InParanoid" id="W5LK36"/>
<dbReference type="STRING" id="7994.ENSAMXP00000020198"/>
<feature type="transmembrane region" description="Helical" evidence="3">
    <location>
        <begin position="6"/>
        <end position="25"/>
    </location>
</feature>
<dbReference type="AlphaFoldDB" id="W5LK36"/>
<reference evidence="4" key="3">
    <citation type="submission" date="2025-08" db="UniProtKB">
        <authorList>
            <consortium name="Ensembl"/>
        </authorList>
    </citation>
    <scope>IDENTIFICATION</scope>
</reference>
<dbReference type="GO" id="GO:0005783">
    <property type="term" value="C:endoplasmic reticulum"/>
    <property type="evidence" value="ECO:0007669"/>
    <property type="project" value="TreeGrafter"/>
</dbReference>
<reference evidence="4" key="4">
    <citation type="submission" date="2025-09" db="UniProtKB">
        <authorList>
            <consortium name="Ensembl"/>
        </authorList>
    </citation>
    <scope>IDENTIFICATION</scope>
</reference>
<dbReference type="Proteomes" id="UP000018467">
    <property type="component" value="Unassembled WGS sequence"/>
</dbReference>
<comment type="similarity">
    <text evidence="1">Belongs to the PIGL family.</text>
</comment>
<dbReference type="EC" id="3.5.1.89" evidence="2"/>
<dbReference type="Bgee" id="ENSAMXG00000019618">
    <property type="expression patterns" value="Expressed in heart and 14 other cell types or tissues"/>
</dbReference>
<protein>
    <recommendedName>
        <fullName evidence="2">N-acetylglucosaminylphosphatidylinositol deacetylase</fullName>
        <ecNumber evidence="2">3.5.1.89</ecNumber>
    </recommendedName>
</protein>
<evidence type="ECO:0000256" key="2">
    <source>
        <dbReference type="ARBA" id="ARBA00012176"/>
    </source>
</evidence>
<name>W5LK36_ASTMX</name>
<evidence type="ECO:0000256" key="1">
    <source>
        <dbReference type="ARBA" id="ARBA00006066"/>
    </source>
</evidence>
<dbReference type="UniPathway" id="UPA00196"/>
<evidence type="ECO:0000313" key="5">
    <source>
        <dbReference type="Proteomes" id="UP000018467"/>
    </source>
</evidence>
<keyword evidence="3" id="KW-0812">Transmembrane</keyword>
<organism evidence="4 5">
    <name type="scientific">Astyanax mexicanus</name>
    <name type="common">Blind cave fish</name>
    <name type="synonym">Astyanax fasciatus mexicanus</name>
    <dbReference type="NCBI Taxonomy" id="7994"/>
    <lineage>
        <taxon>Eukaryota</taxon>
        <taxon>Metazoa</taxon>
        <taxon>Chordata</taxon>
        <taxon>Craniata</taxon>
        <taxon>Vertebrata</taxon>
        <taxon>Euteleostomi</taxon>
        <taxon>Actinopterygii</taxon>
        <taxon>Neopterygii</taxon>
        <taxon>Teleostei</taxon>
        <taxon>Ostariophysi</taxon>
        <taxon>Characiformes</taxon>
        <taxon>Characoidei</taxon>
        <taxon>Acestrorhamphidae</taxon>
        <taxon>Acestrorhamphinae</taxon>
        <taxon>Astyanax</taxon>
    </lineage>
</organism>
<dbReference type="GO" id="GO:0016020">
    <property type="term" value="C:membrane"/>
    <property type="evidence" value="ECO:0007669"/>
    <property type="project" value="GOC"/>
</dbReference>